<dbReference type="PANTHER" id="PTHR46791:SF13">
    <property type="entry name" value="CLR5 DOMAIN-CONTAINING PROTEIN"/>
    <property type="match status" value="1"/>
</dbReference>
<gene>
    <name evidence="2" type="ORF">PACLA_8A002467</name>
</gene>
<evidence type="ECO:0000259" key="1">
    <source>
        <dbReference type="Pfam" id="PF24764"/>
    </source>
</evidence>
<keyword evidence="2" id="KW-0808">Transferase</keyword>
<dbReference type="InterPro" id="IPR012337">
    <property type="entry name" value="RNaseH-like_sf"/>
</dbReference>
<keyword evidence="2" id="KW-0695">RNA-directed DNA polymerase</keyword>
<comment type="caution">
    <text evidence="2">The sequence shown here is derived from an EMBL/GenBank/DDBJ whole genome shotgun (WGS) entry which is preliminary data.</text>
</comment>
<evidence type="ECO:0000313" key="2">
    <source>
        <dbReference type="EMBL" id="CAB3986394.1"/>
    </source>
</evidence>
<proteinExistence type="predicted"/>
<dbReference type="SUPFAM" id="SSF53098">
    <property type="entry name" value="Ribonuclease H-like"/>
    <property type="match status" value="1"/>
</dbReference>
<feature type="non-terminal residue" evidence="2">
    <location>
        <position position="1"/>
    </location>
</feature>
<dbReference type="InterPro" id="IPR058913">
    <property type="entry name" value="Integrase_dom_put"/>
</dbReference>
<reference evidence="2" key="1">
    <citation type="submission" date="2020-04" db="EMBL/GenBank/DDBJ databases">
        <authorList>
            <person name="Alioto T."/>
            <person name="Alioto T."/>
            <person name="Gomez Garrido J."/>
        </authorList>
    </citation>
    <scope>NUCLEOTIDE SEQUENCE</scope>
    <source>
        <strain evidence="2">A484AB</strain>
    </source>
</reference>
<evidence type="ECO:0000313" key="3">
    <source>
        <dbReference type="Proteomes" id="UP001152795"/>
    </source>
</evidence>
<dbReference type="GO" id="GO:0003964">
    <property type="term" value="F:RNA-directed DNA polymerase activity"/>
    <property type="evidence" value="ECO:0007669"/>
    <property type="project" value="UniProtKB-KW"/>
</dbReference>
<dbReference type="OrthoDB" id="5979270at2759"/>
<dbReference type="EMBL" id="CACRXK020001010">
    <property type="protein sequence ID" value="CAB3986394.1"/>
    <property type="molecule type" value="Genomic_DNA"/>
</dbReference>
<keyword evidence="2" id="KW-0548">Nucleotidyltransferase</keyword>
<sequence length="361" mass="42853">DGALELYLLLETVISDYIYSRSEYWSIDIVEDGLERKSTEFDEDQVRARIQREIDGPGCLAGYRSMWHTLRCEGFMIPRSKVASILRELDPDGCEERRTHRLKRRLYINPGPNFCWHLDGYDKLKLFGFPIHGCIDGFSRKMIWLKLSRSNNNPEVILKFYLDSVREFGGCPKKVRTDYGTENGLVAAAQCWFTDDIGSHIYGTSQHNQRIEAWWSFFRRSRMTWWINFFKDLFERSICTTGDEIKMECLWFCFANIIQQDLEHVKNLWNSHYIRSSRYESVSGRPNELFFLPEIHVAENYLQPVSEIQCQHVEENHVIEEEANDYQEYFAYVMEQCDLGEPQNWRESLNLYNQLLFHFDG</sequence>
<dbReference type="PANTHER" id="PTHR46791">
    <property type="entry name" value="EXPRESSED PROTEIN"/>
    <property type="match status" value="1"/>
</dbReference>
<organism evidence="2 3">
    <name type="scientific">Paramuricea clavata</name>
    <name type="common">Red gorgonian</name>
    <name type="synonym">Violescent sea-whip</name>
    <dbReference type="NCBI Taxonomy" id="317549"/>
    <lineage>
        <taxon>Eukaryota</taxon>
        <taxon>Metazoa</taxon>
        <taxon>Cnidaria</taxon>
        <taxon>Anthozoa</taxon>
        <taxon>Octocorallia</taxon>
        <taxon>Malacalcyonacea</taxon>
        <taxon>Plexauridae</taxon>
        <taxon>Paramuricea</taxon>
    </lineage>
</organism>
<dbReference type="Pfam" id="PF24764">
    <property type="entry name" value="rva_4"/>
    <property type="match status" value="1"/>
</dbReference>
<dbReference type="Proteomes" id="UP001152795">
    <property type="component" value="Unassembled WGS sequence"/>
</dbReference>
<protein>
    <submittedName>
        <fullName evidence="2">RNA-directed DNA polymerase from mobile element jockey</fullName>
    </submittedName>
</protein>
<name>A0A7D9DI58_PARCT</name>
<keyword evidence="3" id="KW-1185">Reference proteome</keyword>
<accession>A0A7D9DI58</accession>
<feature type="domain" description="Integrase core" evidence="1">
    <location>
        <begin position="107"/>
        <end position="281"/>
    </location>
</feature>
<dbReference type="AlphaFoldDB" id="A0A7D9DI58"/>